<evidence type="ECO:0000313" key="3">
    <source>
        <dbReference type="Proteomes" id="UP000015530"/>
    </source>
</evidence>
<evidence type="ECO:0000256" key="1">
    <source>
        <dbReference type="SAM" id="MobiDB-lite"/>
    </source>
</evidence>
<name>T0KS25_COLGC</name>
<reference evidence="3" key="1">
    <citation type="journal article" date="2013" name="Mol. Plant Microbe Interact.">
        <title>Global aspects of pacC regulation of pathogenicity genes in Colletotrichum gloeosporioides as revealed by transcriptome analysis.</title>
        <authorList>
            <person name="Alkan N."/>
            <person name="Meng X."/>
            <person name="Friedlander G."/>
            <person name="Reuveni E."/>
            <person name="Sukno S."/>
            <person name="Sherman A."/>
            <person name="Thon M."/>
            <person name="Fluhr R."/>
            <person name="Prusky D."/>
        </authorList>
    </citation>
    <scope>NUCLEOTIDE SEQUENCE [LARGE SCALE GENOMIC DNA]</scope>
    <source>
        <strain evidence="3">Cg-14</strain>
    </source>
</reference>
<dbReference type="AlphaFoldDB" id="T0KS25"/>
<accession>T0KS25</accession>
<feature type="region of interest" description="Disordered" evidence="1">
    <location>
        <begin position="1"/>
        <end position="24"/>
    </location>
</feature>
<comment type="caution">
    <text evidence="2">The sequence shown here is derived from an EMBL/GenBank/DDBJ whole genome shotgun (WGS) entry which is preliminary data.</text>
</comment>
<proteinExistence type="predicted"/>
<organism evidence="2 3">
    <name type="scientific">Colletotrichum gloeosporioides (strain Cg-14)</name>
    <name type="common">Anthracnose fungus</name>
    <name type="synonym">Glomerella cingulata</name>
    <dbReference type="NCBI Taxonomy" id="1237896"/>
    <lineage>
        <taxon>Eukaryota</taxon>
        <taxon>Fungi</taxon>
        <taxon>Dikarya</taxon>
        <taxon>Ascomycota</taxon>
        <taxon>Pezizomycotina</taxon>
        <taxon>Sordariomycetes</taxon>
        <taxon>Hypocreomycetidae</taxon>
        <taxon>Glomerellales</taxon>
        <taxon>Glomerellaceae</taxon>
        <taxon>Colletotrichum</taxon>
        <taxon>Colletotrichum gloeosporioides species complex</taxon>
    </lineage>
</organism>
<sequence>MGLVTEEIPLPPSPSNLDERHSTR</sequence>
<protein>
    <submittedName>
        <fullName evidence="2">Uncharacterized protein</fullName>
    </submittedName>
</protein>
<dbReference type="HOGENOM" id="CLU_3421340_0_0_1"/>
<dbReference type="EMBL" id="AMYD01001037">
    <property type="protein sequence ID" value="EQB54924.1"/>
    <property type="molecule type" value="Genomic_DNA"/>
</dbReference>
<gene>
    <name evidence="2" type="ORF">CGLO_05190</name>
</gene>
<evidence type="ECO:0000313" key="2">
    <source>
        <dbReference type="EMBL" id="EQB54924.1"/>
    </source>
</evidence>
<dbReference type="Proteomes" id="UP000015530">
    <property type="component" value="Unassembled WGS sequence"/>
</dbReference>